<dbReference type="EMBL" id="MNCJ02000332">
    <property type="protein sequence ID" value="KAF5753918.1"/>
    <property type="molecule type" value="Genomic_DNA"/>
</dbReference>
<gene>
    <name evidence="1" type="ORF">HanXRQr2_Chr17g0785491</name>
</gene>
<protein>
    <submittedName>
        <fullName evidence="1">Uncharacterized protein</fullName>
    </submittedName>
</protein>
<proteinExistence type="predicted"/>
<reference evidence="1" key="1">
    <citation type="journal article" date="2017" name="Nature">
        <title>The sunflower genome provides insights into oil metabolism, flowering and Asterid evolution.</title>
        <authorList>
            <person name="Badouin H."/>
            <person name="Gouzy J."/>
            <person name="Grassa C.J."/>
            <person name="Murat F."/>
            <person name="Staton S.E."/>
            <person name="Cottret L."/>
            <person name="Lelandais-Briere C."/>
            <person name="Owens G.L."/>
            <person name="Carrere S."/>
            <person name="Mayjonade B."/>
            <person name="Legrand L."/>
            <person name="Gill N."/>
            <person name="Kane N.C."/>
            <person name="Bowers J.E."/>
            <person name="Hubner S."/>
            <person name="Bellec A."/>
            <person name="Berard A."/>
            <person name="Berges H."/>
            <person name="Blanchet N."/>
            <person name="Boniface M.C."/>
            <person name="Brunel D."/>
            <person name="Catrice O."/>
            <person name="Chaidir N."/>
            <person name="Claudel C."/>
            <person name="Donnadieu C."/>
            <person name="Faraut T."/>
            <person name="Fievet G."/>
            <person name="Helmstetter N."/>
            <person name="King M."/>
            <person name="Knapp S.J."/>
            <person name="Lai Z."/>
            <person name="Le Paslier M.C."/>
            <person name="Lippi Y."/>
            <person name="Lorenzon L."/>
            <person name="Mandel J.R."/>
            <person name="Marage G."/>
            <person name="Marchand G."/>
            <person name="Marquand E."/>
            <person name="Bret-Mestries E."/>
            <person name="Morien E."/>
            <person name="Nambeesan S."/>
            <person name="Nguyen T."/>
            <person name="Pegot-Espagnet P."/>
            <person name="Pouilly N."/>
            <person name="Raftis F."/>
            <person name="Sallet E."/>
            <person name="Schiex T."/>
            <person name="Thomas J."/>
            <person name="Vandecasteele C."/>
            <person name="Vares D."/>
            <person name="Vear F."/>
            <person name="Vautrin S."/>
            <person name="Crespi M."/>
            <person name="Mangin B."/>
            <person name="Burke J.M."/>
            <person name="Salse J."/>
            <person name="Munos S."/>
            <person name="Vincourt P."/>
            <person name="Rieseberg L.H."/>
            <person name="Langlade N.B."/>
        </authorList>
    </citation>
    <scope>NUCLEOTIDE SEQUENCE</scope>
    <source>
        <tissue evidence="1">Leaves</tissue>
    </source>
</reference>
<keyword evidence="2" id="KW-1185">Reference proteome</keyword>
<accession>A0A9K3DFP5</accession>
<dbReference type="Gramene" id="mRNA:HanXRQr2_Chr17g0785491">
    <property type="protein sequence ID" value="CDS:HanXRQr2_Chr17g0785491.1"/>
    <property type="gene ID" value="HanXRQr2_Chr17g0785491"/>
</dbReference>
<dbReference type="Proteomes" id="UP000215914">
    <property type="component" value="Unassembled WGS sequence"/>
</dbReference>
<comment type="caution">
    <text evidence="1">The sequence shown here is derived from an EMBL/GenBank/DDBJ whole genome shotgun (WGS) entry which is preliminary data.</text>
</comment>
<name>A0A9K3DFP5_HELAN</name>
<sequence>MHTPINKILRPVKKRDSLLVFLTSNDHPPFSVVCKPRGGWVSEVIMLNSVGEVNYRIAGVPDPFLKVWIG</sequence>
<dbReference type="AlphaFoldDB" id="A0A9K3DFP5"/>
<organism evidence="1 2">
    <name type="scientific">Helianthus annuus</name>
    <name type="common">Common sunflower</name>
    <dbReference type="NCBI Taxonomy" id="4232"/>
    <lineage>
        <taxon>Eukaryota</taxon>
        <taxon>Viridiplantae</taxon>
        <taxon>Streptophyta</taxon>
        <taxon>Embryophyta</taxon>
        <taxon>Tracheophyta</taxon>
        <taxon>Spermatophyta</taxon>
        <taxon>Magnoliopsida</taxon>
        <taxon>eudicotyledons</taxon>
        <taxon>Gunneridae</taxon>
        <taxon>Pentapetalae</taxon>
        <taxon>asterids</taxon>
        <taxon>campanulids</taxon>
        <taxon>Asterales</taxon>
        <taxon>Asteraceae</taxon>
        <taxon>Asteroideae</taxon>
        <taxon>Heliantheae alliance</taxon>
        <taxon>Heliantheae</taxon>
        <taxon>Helianthus</taxon>
    </lineage>
</organism>
<reference evidence="1" key="2">
    <citation type="submission" date="2020-06" db="EMBL/GenBank/DDBJ databases">
        <title>Helianthus annuus Genome sequencing and assembly Release 2.</title>
        <authorList>
            <person name="Gouzy J."/>
            <person name="Langlade N."/>
            <person name="Munos S."/>
        </authorList>
    </citation>
    <scope>NUCLEOTIDE SEQUENCE</scope>
    <source>
        <tissue evidence="1">Leaves</tissue>
    </source>
</reference>
<evidence type="ECO:0000313" key="1">
    <source>
        <dbReference type="EMBL" id="KAF5753918.1"/>
    </source>
</evidence>
<evidence type="ECO:0000313" key="2">
    <source>
        <dbReference type="Proteomes" id="UP000215914"/>
    </source>
</evidence>